<feature type="compositionally biased region" description="Acidic residues" evidence="1">
    <location>
        <begin position="36"/>
        <end position="61"/>
    </location>
</feature>
<protein>
    <submittedName>
        <fullName evidence="2">Uncharacterized protein</fullName>
    </submittedName>
</protein>
<evidence type="ECO:0000313" key="2">
    <source>
        <dbReference type="EMBL" id="KAF4042131.1"/>
    </source>
</evidence>
<dbReference type="EMBL" id="WSZM01000106">
    <property type="protein sequence ID" value="KAF4042131.1"/>
    <property type="molecule type" value="Genomic_DNA"/>
</dbReference>
<gene>
    <name evidence="2" type="ORF">GN244_ATG05497</name>
</gene>
<feature type="region of interest" description="Disordered" evidence="1">
    <location>
        <begin position="1"/>
        <end position="84"/>
    </location>
</feature>
<feature type="compositionally biased region" description="Basic and acidic residues" evidence="1">
    <location>
        <begin position="73"/>
        <end position="84"/>
    </location>
</feature>
<organism evidence="2 3">
    <name type="scientific">Phytophthora infestans</name>
    <name type="common">Potato late blight agent</name>
    <name type="synonym">Botrytis infestans</name>
    <dbReference type="NCBI Taxonomy" id="4787"/>
    <lineage>
        <taxon>Eukaryota</taxon>
        <taxon>Sar</taxon>
        <taxon>Stramenopiles</taxon>
        <taxon>Oomycota</taxon>
        <taxon>Peronosporomycetes</taxon>
        <taxon>Peronosporales</taxon>
        <taxon>Peronosporaceae</taxon>
        <taxon>Phytophthora</taxon>
    </lineage>
</organism>
<accession>A0A833TK06</accession>
<evidence type="ECO:0000313" key="3">
    <source>
        <dbReference type="Proteomes" id="UP000602510"/>
    </source>
</evidence>
<keyword evidence="3" id="KW-1185">Reference proteome</keyword>
<proteinExistence type="predicted"/>
<dbReference type="AlphaFoldDB" id="A0A833TK06"/>
<reference evidence="2" key="1">
    <citation type="submission" date="2020-04" db="EMBL/GenBank/DDBJ databases">
        <title>Hybrid Assembly of Korean Phytophthora infestans isolates.</title>
        <authorList>
            <person name="Prokchorchik M."/>
            <person name="Lee Y."/>
            <person name="Seo J."/>
            <person name="Cho J.-H."/>
            <person name="Park Y.-E."/>
            <person name="Jang D.-C."/>
            <person name="Im J.-S."/>
            <person name="Choi J.-G."/>
            <person name="Park H.-J."/>
            <person name="Lee G.-B."/>
            <person name="Lee Y.-G."/>
            <person name="Hong S.-Y."/>
            <person name="Cho K."/>
            <person name="Sohn K.H."/>
        </authorList>
    </citation>
    <scope>NUCLEOTIDE SEQUENCE</scope>
    <source>
        <strain evidence="2">KR_1_A1</strain>
    </source>
</reference>
<name>A0A833TK06_PHYIN</name>
<dbReference type="Proteomes" id="UP000602510">
    <property type="component" value="Unassembled WGS sequence"/>
</dbReference>
<comment type="caution">
    <text evidence="2">The sequence shown here is derived from an EMBL/GenBank/DDBJ whole genome shotgun (WGS) entry which is preliminary data.</text>
</comment>
<sequence>MAGSEVEPLLSPAKKQRLQSPVKKQRLQPPTVLSSGEDETEDSPCSDSEVEESFCSDDIESDCSVGVGSQDAISRDEDQPTTEEKMWVHDAEAKYEIWQIDDAR</sequence>
<evidence type="ECO:0000256" key="1">
    <source>
        <dbReference type="SAM" id="MobiDB-lite"/>
    </source>
</evidence>